<comment type="pathway">
    <text evidence="8">Cell wall biogenesis; peptidoglycan biosynthesis.</text>
</comment>
<accession>A0AAN5PGI6</accession>
<comment type="caution">
    <text evidence="9">The sequence shown here is derived from an EMBL/GenBank/DDBJ whole genome shotgun (WGS) entry which is preliminary data.</text>
</comment>
<evidence type="ECO:0000313" key="10">
    <source>
        <dbReference type="Proteomes" id="UP000866496"/>
    </source>
</evidence>
<evidence type="ECO:0000256" key="2">
    <source>
        <dbReference type="ARBA" id="ARBA00013090"/>
    </source>
</evidence>
<dbReference type="InterPro" id="IPR015942">
    <property type="entry name" value="Asp/Glu/hydantoin_racemase"/>
</dbReference>
<evidence type="ECO:0000256" key="1">
    <source>
        <dbReference type="ARBA" id="ARBA00001602"/>
    </source>
</evidence>
<feature type="binding site" evidence="8">
    <location>
        <begin position="29"/>
        <end position="30"/>
    </location>
    <ligand>
        <name>substrate</name>
    </ligand>
</feature>
<reference evidence="9" key="2">
    <citation type="submission" date="2019-10" db="EMBL/GenBank/DDBJ databases">
        <authorList>
            <consortium name="NCBI Pathogen Detection Project"/>
        </authorList>
    </citation>
    <scope>NUCLEOTIDE SEQUENCE</scope>
    <source>
        <strain evidence="9">AZ00058701</strain>
    </source>
</reference>
<evidence type="ECO:0000256" key="3">
    <source>
        <dbReference type="ARBA" id="ARBA00022960"/>
    </source>
</evidence>
<protein>
    <recommendedName>
        <fullName evidence="7 8">Glutamate racemase</fullName>
        <ecNumber evidence="2 8">5.1.1.3</ecNumber>
    </recommendedName>
</protein>
<feature type="binding site" evidence="8">
    <location>
        <begin position="61"/>
        <end position="62"/>
    </location>
    <ligand>
        <name>substrate</name>
    </ligand>
</feature>
<dbReference type="GO" id="GO:0008360">
    <property type="term" value="P:regulation of cell shape"/>
    <property type="evidence" value="ECO:0007669"/>
    <property type="project" value="UniProtKB-KW"/>
</dbReference>
<comment type="function">
    <text evidence="8">Provides the (R)-glutamate required for cell wall biosynthesis.</text>
</comment>
<keyword evidence="3 8" id="KW-0133">Cell shape</keyword>
<feature type="active site" description="Proton donor/acceptor" evidence="8">
    <location>
        <position position="202"/>
    </location>
</feature>
<dbReference type="FunFam" id="3.40.50.1860:FF:000002">
    <property type="entry name" value="Glutamate racemase"/>
    <property type="match status" value="1"/>
</dbReference>
<dbReference type="InterPro" id="IPR018187">
    <property type="entry name" value="Asp/Glu_racemase_AS_1"/>
</dbReference>
<sequence>MPNKRARKQMTRRSNQLNSNKDLAIGVFDSGMGGLTVLRALRDKLPHESFVYLGDTARLPYGTKSPDTVKQYAMQMAKILVERRIKALVIACNTATTAALPHLQSMLTDIPVLGVVAPGAAAAVSATKNHRIAVLATETTIASRAYHDLIIKNLPEAVVSSRACSVLVALAEEGMVTNAVAREALKHYLDDFSDEDAVLLGCTHFPVFKPLLSSLLPKDVAIVDSAQATAISLYELLQNQNLHNDNLEAPPRINYLVTDSINRFQKVGEIFLGEQLSLSDIELIDAMG</sequence>
<dbReference type="Proteomes" id="UP000866496">
    <property type="component" value="Unassembled WGS sequence"/>
</dbReference>
<name>A0AAN5PGI6_LEGPN</name>
<reference evidence="9" key="1">
    <citation type="journal article" date="2018" name="Genome Biol.">
        <title>SKESA: strategic k-mer extension for scrupulous assemblies.</title>
        <authorList>
            <person name="Souvorov A."/>
            <person name="Agarwala R."/>
            <person name="Lipman D.J."/>
        </authorList>
    </citation>
    <scope>NUCLEOTIDE SEQUENCE</scope>
    <source>
        <strain evidence="9">AZ00058701</strain>
    </source>
</reference>
<feature type="binding site" evidence="8">
    <location>
        <begin position="93"/>
        <end position="94"/>
    </location>
    <ligand>
        <name>substrate</name>
    </ligand>
</feature>
<dbReference type="InterPro" id="IPR001920">
    <property type="entry name" value="Asp/Glu_race"/>
</dbReference>
<evidence type="ECO:0000256" key="4">
    <source>
        <dbReference type="ARBA" id="ARBA00022984"/>
    </source>
</evidence>
<evidence type="ECO:0000256" key="8">
    <source>
        <dbReference type="HAMAP-Rule" id="MF_00258"/>
    </source>
</evidence>
<dbReference type="GO" id="GO:0009252">
    <property type="term" value="P:peptidoglycan biosynthetic process"/>
    <property type="evidence" value="ECO:0007669"/>
    <property type="project" value="UniProtKB-UniRule"/>
</dbReference>
<gene>
    <name evidence="8" type="primary">murI</name>
    <name evidence="9" type="ORF">JBJ86_05540</name>
</gene>
<dbReference type="HAMAP" id="MF_00258">
    <property type="entry name" value="Glu_racemase"/>
    <property type="match status" value="1"/>
</dbReference>
<comment type="catalytic activity">
    <reaction evidence="1 8">
        <text>L-glutamate = D-glutamate</text>
        <dbReference type="Rhea" id="RHEA:12813"/>
        <dbReference type="ChEBI" id="CHEBI:29985"/>
        <dbReference type="ChEBI" id="CHEBI:29986"/>
        <dbReference type="EC" id="5.1.1.3"/>
    </reaction>
</comment>
<dbReference type="InterPro" id="IPR004391">
    <property type="entry name" value="Glu_race"/>
</dbReference>
<evidence type="ECO:0000313" key="9">
    <source>
        <dbReference type="EMBL" id="HAU1879718.1"/>
    </source>
</evidence>
<dbReference type="GO" id="GO:0008881">
    <property type="term" value="F:glutamate racemase activity"/>
    <property type="evidence" value="ECO:0007669"/>
    <property type="project" value="UniProtKB-UniRule"/>
</dbReference>
<dbReference type="SUPFAM" id="SSF53681">
    <property type="entry name" value="Aspartate/glutamate racemase"/>
    <property type="match status" value="2"/>
</dbReference>
<dbReference type="AlphaFoldDB" id="A0AAN5PGI6"/>
<feature type="active site" description="Proton donor/acceptor" evidence="8">
    <location>
        <position position="92"/>
    </location>
</feature>
<comment type="similarity">
    <text evidence="8">Belongs to the aspartate/glutamate racemases family.</text>
</comment>
<evidence type="ECO:0000256" key="7">
    <source>
        <dbReference type="ARBA" id="ARBA00070053"/>
    </source>
</evidence>
<evidence type="ECO:0000256" key="5">
    <source>
        <dbReference type="ARBA" id="ARBA00023235"/>
    </source>
</evidence>
<dbReference type="Gene3D" id="3.40.50.1860">
    <property type="match status" value="2"/>
</dbReference>
<dbReference type="PANTHER" id="PTHR21198">
    <property type="entry name" value="GLUTAMATE RACEMASE"/>
    <property type="match status" value="1"/>
</dbReference>
<proteinExistence type="inferred from homology"/>
<organism evidence="9 10">
    <name type="scientific">Legionella pneumophila</name>
    <dbReference type="NCBI Taxonomy" id="446"/>
    <lineage>
        <taxon>Bacteria</taxon>
        <taxon>Pseudomonadati</taxon>
        <taxon>Pseudomonadota</taxon>
        <taxon>Gammaproteobacteria</taxon>
        <taxon>Legionellales</taxon>
        <taxon>Legionellaceae</taxon>
        <taxon>Legionella</taxon>
    </lineage>
</organism>
<feature type="binding site" evidence="8">
    <location>
        <begin position="203"/>
        <end position="204"/>
    </location>
    <ligand>
        <name>substrate</name>
    </ligand>
</feature>
<keyword evidence="4 8" id="KW-0573">Peptidoglycan synthesis</keyword>
<dbReference type="NCBIfam" id="TIGR00067">
    <property type="entry name" value="glut_race"/>
    <property type="match status" value="1"/>
</dbReference>
<dbReference type="Pfam" id="PF01177">
    <property type="entry name" value="Asp_Glu_race"/>
    <property type="match status" value="1"/>
</dbReference>
<dbReference type="PANTHER" id="PTHR21198:SF2">
    <property type="entry name" value="GLUTAMATE RACEMASE"/>
    <property type="match status" value="1"/>
</dbReference>
<dbReference type="EC" id="5.1.1.3" evidence="2 8"/>
<dbReference type="EMBL" id="DACWHX010000006">
    <property type="protein sequence ID" value="HAU1879718.1"/>
    <property type="molecule type" value="Genomic_DNA"/>
</dbReference>
<evidence type="ECO:0000256" key="6">
    <source>
        <dbReference type="ARBA" id="ARBA00023316"/>
    </source>
</evidence>
<dbReference type="PROSITE" id="PS00923">
    <property type="entry name" value="ASP_GLU_RACEMASE_1"/>
    <property type="match status" value="1"/>
</dbReference>
<keyword evidence="5 8" id="KW-0413">Isomerase</keyword>
<keyword evidence="6 8" id="KW-0961">Cell wall biogenesis/degradation</keyword>
<dbReference type="GO" id="GO:0071555">
    <property type="term" value="P:cell wall organization"/>
    <property type="evidence" value="ECO:0007669"/>
    <property type="project" value="UniProtKB-KW"/>
</dbReference>